<reference evidence="3" key="1">
    <citation type="submission" date="2023-06" db="EMBL/GenBank/DDBJ databases">
        <title>Conoideocrella luteorostrata (Hypocreales: Clavicipitaceae), a potential biocontrol fungus for elongate hemlock scale in United States Christmas tree production areas.</title>
        <authorList>
            <person name="Barrett H."/>
            <person name="Lovett B."/>
            <person name="Macias A.M."/>
            <person name="Stajich J.E."/>
            <person name="Kasson M.T."/>
        </authorList>
    </citation>
    <scope>NUCLEOTIDE SEQUENCE</scope>
    <source>
        <strain evidence="3">ARSEF 14590</strain>
    </source>
</reference>
<feature type="region of interest" description="Disordered" evidence="1">
    <location>
        <begin position="348"/>
        <end position="388"/>
    </location>
</feature>
<dbReference type="EMBL" id="JASWJB010000037">
    <property type="protein sequence ID" value="KAK2608478.1"/>
    <property type="molecule type" value="Genomic_DNA"/>
</dbReference>
<gene>
    <name evidence="3" type="ORF">QQS21_002940</name>
</gene>
<dbReference type="InterPro" id="IPR002575">
    <property type="entry name" value="Aminoglycoside_PTrfase"/>
</dbReference>
<dbReference type="SUPFAM" id="SSF56112">
    <property type="entry name" value="Protein kinase-like (PK-like)"/>
    <property type="match status" value="1"/>
</dbReference>
<protein>
    <recommendedName>
        <fullName evidence="2">Aminoglycoside phosphotransferase domain-containing protein</fullName>
    </recommendedName>
</protein>
<evidence type="ECO:0000256" key="1">
    <source>
        <dbReference type="SAM" id="MobiDB-lite"/>
    </source>
</evidence>
<feature type="compositionally biased region" description="Polar residues" evidence="1">
    <location>
        <begin position="378"/>
        <end position="388"/>
    </location>
</feature>
<evidence type="ECO:0000313" key="4">
    <source>
        <dbReference type="Proteomes" id="UP001251528"/>
    </source>
</evidence>
<dbReference type="AlphaFoldDB" id="A0AAJ0FWS7"/>
<accession>A0AAJ0FWS7</accession>
<dbReference type="Proteomes" id="UP001251528">
    <property type="component" value="Unassembled WGS sequence"/>
</dbReference>
<evidence type="ECO:0000313" key="3">
    <source>
        <dbReference type="EMBL" id="KAK2608478.1"/>
    </source>
</evidence>
<feature type="compositionally biased region" description="Pro residues" evidence="1">
    <location>
        <begin position="365"/>
        <end position="376"/>
    </location>
</feature>
<keyword evidence="4" id="KW-1185">Reference proteome</keyword>
<evidence type="ECO:0000259" key="2">
    <source>
        <dbReference type="Pfam" id="PF01636"/>
    </source>
</evidence>
<organism evidence="3 4">
    <name type="scientific">Conoideocrella luteorostrata</name>
    <dbReference type="NCBI Taxonomy" id="1105319"/>
    <lineage>
        <taxon>Eukaryota</taxon>
        <taxon>Fungi</taxon>
        <taxon>Dikarya</taxon>
        <taxon>Ascomycota</taxon>
        <taxon>Pezizomycotina</taxon>
        <taxon>Sordariomycetes</taxon>
        <taxon>Hypocreomycetidae</taxon>
        <taxon>Hypocreales</taxon>
        <taxon>Clavicipitaceae</taxon>
        <taxon>Conoideocrella</taxon>
    </lineage>
</organism>
<dbReference type="InterPro" id="IPR051678">
    <property type="entry name" value="AGP_Transferase"/>
</dbReference>
<feature type="compositionally biased region" description="Low complexity" evidence="1">
    <location>
        <begin position="355"/>
        <end position="364"/>
    </location>
</feature>
<comment type="caution">
    <text evidence="3">The sequence shown here is derived from an EMBL/GenBank/DDBJ whole genome shotgun (WGS) entry which is preliminary data.</text>
</comment>
<name>A0AAJ0FWS7_9HYPO</name>
<dbReference type="Pfam" id="PF01636">
    <property type="entry name" value="APH"/>
    <property type="match status" value="1"/>
</dbReference>
<sequence>MSETVLMNREWYGSPVPAHITTPLPTAAELVLLCKEVHELGYTSSLAYPPDAKSPTFWIKNGHSVIWNEVPAAYYSCRVAICYKDNLKYSGGPAYRTYVVMDYVQGKTASQLLQDAADDEEAKDRIYEQVAFALSELNRIPVPEGSRPAAVNGGKIRHDLFEFTVASRPYRNVTELEDHLNVFLSMTKAKRRVEKLAQEPMVFCYSDVWLGNFIIDDDGGIVVVDFEDASILPSSFSRFSIAGAWDKIDRDIRDMVVVPKTEGIDNTSALFDVARPMVNGAGSFAKAGRRLLGNYDTENEPDQVHKLVTDAQSQPVIFALELARPSPHPTFGEPPPIFTGYPFTELPPPLPPLPSFTGPPTLTGPFPPVTPRPPPNKASLNFSNGHGI</sequence>
<dbReference type="Gene3D" id="3.90.1200.10">
    <property type="match status" value="1"/>
</dbReference>
<proteinExistence type="predicted"/>
<feature type="domain" description="Aminoglycoside phosphotransferase" evidence="2">
    <location>
        <begin position="97"/>
        <end position="231"/>
    </location>
</feature>
<dbReference type="InterPro" id="IPR011009">
    <property type="entry name" value="Kinase-like_dom_sf"/>
</dbReference>
<dbReference type="PANTHER" id="PTHR21310">
    <property type="entry name" value="AMINOGLYCOSIDE PHOSPHOTRANSFERASE-RELATED-RELATED"/>
    <property type="match status" value="1"/>
</dbReference>